<evidence type="ECO:0000256" key="1">
    <source>
        <dbReference type="SAM" id="MobiDB-lite"/>
    </source>
</evidence>
<accession>A0ABC8W1R3</accession>
<organism evidence="2 3">
    <name type="scientific">Urochloa decumbens</name>
    <dbReference type="NCBI Taxonomy" id="240449"/>
    <lineage>
        <taxon>Eukaryota</taxon>
        <taxon>Viridiplantae</taxon>
        <taxon>Streptophyta</taxon>
        <taxon>Embryophyta</taxon>
        <taxon>Tracheophyta</taxon>
        <taxon>Spermatophyta</taxon>
        <taxon>Magnoliopsida</taxon>
        <taxon>Liliopsida</taxon>
        <taxon>Poales</taxon>
        <taxon>Poaceae</taxon>
        <taxon>PACMAD clade</taxon>
        <taxon>Panicoideae</taxon>
        <taxon>Panicodae</taxon>
        <taxon>Paniceae</taxon>
        <taxon>Melinidinae</taxon>
        <taxon>Urochloa</taxon>
    </lineage>
</organism>
<keyword evidence="3" id="KW-1185">Reference proteome</keyword>
<proteinExistence type="predicted"/>
<reference evidence="2 3" key="2">
    <citation type="submission" date="2024-10" db="EMBL/GenBank/DDBJ databases">
        <authorList>
            <person name="Ryan C."/>
        </authorList>
    </citation>
    <scope>NUCLEOTIDE SEQUENCE [LARGE SCALE GENOMIC DNA]</scope>
</reference>
<dbReference type="EMBL" id="OZ075121">
    <property type="protein sequence ID" value="CAL4899752.1"/>
    <property type="molecule type" value="Genomic_DNA"/>
</dbReference>
<feature type="compositionally biased region" description="Low complexity" evidence="1">
    <location>
        <begin position="1"/>
        <end position="43"/>
    </location>
</feature>
<sequence>MSQSQEEAAASAPAESGVTSATVHPSSASSSSSTPIPTPTSSSDYSFEDAFEAVVDEIFFDPMEDEIEAQIVEQLFRGASPEVRRRVAAQQEAMRVKKEALRRQVAESRALSRRAKEYSRLLRADVSRYTDAQMEKYQRELRRRSKELFGK</sequence>
<gene>
    <name evidence="2" type="ORF">URODEC1_LOCUS8360</name>
</gene>
<dbReference type="Proteomes" id="UP001497457">
    <property type="component" value="Chromosome 11b"/>
</dbReference>
<name>A0ABC8W1R3_9POAL</name>
<dbReference type="AlphaFoldDB" id="A0ABC8W1R3"/>
<evidence type="ECO:0000313" key="3">
    <source>
        <dbReference type="Proteomes" id="UP001497457"/>
    </source>
</evidence>
<feature type="region of interest" description="Disordered" evidence="1">
    <location>
        <begin position="1"/>
        <end position="44"/>
    </location>
</feature>
<evidence type="ECO:0000313" key="2">
    <source>
        <dbReference type="EMBL" id="CAL4899752.1"/>
    </source>
</evidence>
<reference evidence="3" key="1">
    <citation type="submission" date="2024-06" db="EMBL/GenBank/DDBJ databases">
        <authorList>
            <person name="Ryan C."/>
        </authorList>
    </citation>
    <scope>NUCLEOTIDE SEQUENCE [LARGE SCALE GENOMIC DNA]</scope>
</reference>
<protein>
    <submittedName>
        <fullName evidence="2">Uncharacterized protein</fullName>
    </submittedName>
</protein>